<reference evidence="2" key="1">
    <citation type="submission" date="2013-06" db="EMBL/GenBank/DDBJ databases">
        <authorList>
            <person name="Zhao Q."/>
        </authorList>
    </citation>
    <scope>NUCLEOTIDE SEQUENCE</scope>
    <source>
        <strain evidence="2">cv. W1943</strain>
    </source>
</reference>
<dbReference type="Gramene" id="ORUFI01G31040.1">
    <property type="protein sequence ID" value="ORUFI01G31040.1"/>
    <property type="gene ID" value="ORUFI01G31040"/>
</dbReference>
<dbReference type="EnsemblPlants" id="ORUFI01G31040.1">
    <property type="protein sequence ID" value="ORUFI01G31040.1"/>
    <property type="gene ID" value="ORUFI01G31040"/>
</dbReference>
<organism evidence="1 2">
    <name type="scientific">Oryza rufipogon</name>
    <name type="common">Brownbeard rice</name>
    <name type="synonym">Asian wild rice</name>
    <dbReference type="NCBI Taxonomy" id="4529"/>
    <lineage>
        <taxon>Eukaryota</taxon>
        <taxon>Viridiplantae</taxon>
        <taxon>Streptophyta</taxon>
        <taxon>Embryophyta</taxon>
        <taxon>Tracheophyta</taxon>
        <taxon>Spermatophyta</taxon>
        <taxon>Magnoliopsida</taxon>
        <taxon>Liliopsida</taxon>
        <taxon>Poales</taxon>
        <taxon>Poaceae</taxon>
        <taxon>BOP clade</taxon>
        <taxon>Oryzoideae</taxon>
        <taxon>Oryzeae</taxon>
        <taxon>Oryzinae</taxon>
        <taxon>Oryza</taxon>
    </lineage>
</organism>
<accession>A0A0E0N1C7</accession>
<evidence type="ECO:0000313" key="1">
    <source>
        <dbReference type="EnsemblPlants" id="ORUFI01G31040.1"/>
    </source>
</evidence>
<name>A0A0E0N1C7_ORYRU</name>
<keyword evidence="2" id="KW-1185">Reference proteome</keyword>
<protein>
    <submittedName>
        <fullName evidence="1">Uncharacterized protein</fullName>
    </submittedName>
</protein>
<sequence>MADYLLDHCDVPLRFKDMHKSKVNVGFPLPSDLNVDLADWRMASRRSFRDYLRKVFEIDSASCMVVQLFGDIKEITIWGEAGFMVGEKRLALFLLQFSLPLFVTGFDNFVWTLSL</sequence>
<dbReference type="AlphaFoldDB" id="A0A0E0N1C7"/>
<evidence type="ECO:0000313" key="2">
    <source>
        <dbReference type="Proteomes" id="UP000008022"/>
    </source>
</evidence>
<proteinExistence type="predicted"/>
<dbReference type="Proteomes" id="UP000008022">
    <property type="component" value="Unassembled WGS sequence"/>
</dbReference>
<reference evidence="1" key="2">
    <citation type="submission" date="2015-06" db="UniProtKB">
        <authorList>
            <consortium name="EnsemblPlants"/>
        </authorList>
    </citation>
    <scope>IDENTIFICATION</scope>
</reference>
<dbReference type="HOGENOM" id="CLU_2112900_0_0_1"/>